<proteinExistence type="predicted"/>
<reference evidence="1 2" key="1">
    <citation type="submission" date="2018-04" db="EMBL/GenBank/DDBJ databases">
        <authorList>
            <person name="Hagen T."/>
        </authorList>
    </citation>
    <scope>NUCLEOTIDE SEQUENCE [LARGE SCALE GENOMIC DNA]</scope>
    <source>
        <strain evidence="1 2">TPD7009</strain>
    </source>
</reference>
<evidence type="ECO:0000313" key="1">
    <source>
        <dbReference type="EMBL" id="PVE52255.1"/>
    </source>
</evidence>
<sequence>MPDLPIETLKTRAQYLHEEAVLNRQVAGSYWFKAGPTLCTFSLWSELMSLLADVIRTSKRAAFSS</sequence>
<organism evidence="1 2">
    <name type="scientific">Rhizobium rhizogenes</name>
    <name type="common">Agrobacterium rhizogenes</name>
    <dbReference type="NCBI Taxonomy" id="359"/>
    <lineage>
        <taxon>Bacteria</taxon>
        <taxon>Pseudomonadati</taxon>
        <taxon>Pseudomonadota</taxon>
        <taxon>Alphaproteobacteria</taxon>
        <taxon>Hyphomicrobiales</taxon>
        <taxon>Rhizobiaceae</taxon>
        <taxon>Rhizobium/Agrobacterium group</taxon>
        <taxon>Rhizobium</taxon>
    </lineage>
</organism>
<dbReference type="AlphaFoldDB" id="A0AA92C1I6"/>
<name>A0AA92C1I6_RHIRH</name>
<accession>A0AA92C1I6</accession>
<comment type="caution">
    <text evidence="1">The sequence shown here is derived from an EMBL/GenBank/DDBJ whole genome shotgun (WGS) entry which is preliminary data.</text>
</comment>
<protein>
    <submittedName>
        <fullName evidence="1">Uncharacterized protein</fullName>
    </submittedName>
</protein>
<gene>
    <name evidence="1" type="ORF">DC430_15505</name>
</gene>
<evidence type="ECO:0000313" key="2">
    <source>
        <dbReference type="Proteomes" id="UP000244335"/>
    </source>
</evidence>
<dbReference type="Proteomes" id="UP000244335">
    <property type="component" value="Unassembled WGS sequence"/>
</dbReference>
<dbReference type="EMBL" id="QDFR01000005">
    <property type="protein sequence ID" value="PVE52255.1"/>
    <property type="molecule type" value="Genomic_DNA"/>
</dbReference>